<evidence type="ECO:0000313" key="2">
    <source>
        <dbReference type="EMBL" id="GAA3594178.1"/>
    </source>
</evidence>
<comment type="caution">
    <text evidence="2">The sequence shown here is derived from an EMBL/GenBank/DDBJ whole genome shotgun (WGS) entry which is preliminary data.</text>
</comment>
<keyword evidence="1" id="KW-0812">Transmembrane</keyword>
<dbReference type="EMBL" id="BAAAZO010000001">
    <property type="protein sequence ID" value="GAA3594178.1"/>
    <property type="molecule type" value="Genomic_DNA"/>
</dbReference>
<feature type="transmembrane region" description="Helical" evidence="1">
    <location>
        <begin position="7"/>
        <end position="28"/>
    </location>
</feature>
<proteinExistence type="predicted"/>
<keyword evidence="1" id="KW-0472">Membrane</keyword>
<feature type="transmembrane region" description="Helical" evidence="1">
    <location>
        <begin position="34"/>
        <end position="53"/>
    </location>
</feature>
<sequence>MLTAPWWKLALIQGTFFGVSMAVCWRLYDRETPIAISITLWVIAGIVFGVIMGRISARNNQQIIAASGLTDRDEIQQAARASRRGPVPADPHIRQAAHKMAMQFLVMSESQRKSSLACFGIGTPVYLVVAFLHSFWWLLAAAVFAVMFVRTLRQSDRLARRVIDLGPAEELSEAPREYGDENHRHHQADHE</sequence>
<reference evidence="3" key="1">
    <citation type="journal article" date="2019" name="Int. J. Syst. Evol. Microbiol.">
        <title>The Global Catalogue of Microorganisms (GCM) 10K type strain sequencing project: providing services to taxonomists for standard genome sequencing and annotation.</title>
        <authorList>
            <consortium name="The Broad Institute Genomics Platform"/>
            <consortium name="The Broad Institute Genome Sequencing Center for Infectious Disease"/>
            <person name="Wu L."/>
            <person name="Ma J."/>
        </authorList>
    </citation>
    <scope>NUCLEOTIDE SEQUENCE [LARGE SCALE GENOMIC DNA]</scope>
    <source>
        <strain evidence="3">JCM 16902</strain>
    </source>
</reference>
<keyword evidence="3" id="KW-1185">Reference proteome</keyword>
<gene>
    <name evidence="2" type="ORF">GCM10022223_06500</name>
</gene>
<evidence type="ECO:0000256" key="1">
    <source>
        <dbReference type="SAM" id="Phobius"/>
    </source>
</evidence>
<evidence type="ECO:0000313" key="3">
    <source>
        <dbReference type="Proteomes" id="UP001501074"/>
    </source>
</evidence>
<keyword evidence="1" id="KW-1133">Transmembrane helix</keyword>
<accession>A0ABP6Z1B8</accession>
<feature type="transmembrane region" description="Helical" evidence="1">
    <location>
        <begin position="135"/>
        <end position="152"/>
    </location>
</feature>
<name>A0ABP6Z1B8_9ACTN</name>
<dbReference type="Proteomes" id="UP001501074">
    <property type="component" value="Unassembled WGS sequence"/>
</dbReference>
<organism evidence="2 3">
    <name type="scientific">Kineosporia mesophila</name>
    <dbReference type="NCBI Taxonomy" id="566012"/>
    <lineage>
        <taxon>Bacteria</taxon>
        <taxon>Bacillati</taxon>
        <taxon>Actinomycetota</taxon>
        <taxon>Actinomycetes</taxon>
        <taxon>Kineosporiales</taxon>
        <taxon>Kineosporiaceae</taxon>
        <taxon>Kineosporia</taxon>
    </lineage>
</organism>
<protein>
    <submittedName>
        <fullName evidence="2">Uncharacterized protein</fullName>
    </submittedName>
</protein>